<dbReference type="Proteomes" id="UP001295469">
    <property type="component" value="Chromosome C07"/>
</dbReference>
<sequence>MVNSWEPLYSGNYMKSKKTNKKFDFKVFTETGPKASLITDGTQQSKR</sequence>
<organism evidence="1">
    <name type="scientific">Brassica napus</name>
    <name type="common">Rape</name>
    <dbReference type="NCBI Taxonomy" id="3708"/>
    <lineage>
        <taxon>Eukaryota</taxon>
        <taxon>Viridiplantae</taxon>
        <taxon>Streptophyta</taxon>
        <taxon>Embryophyta</taxon>
        <taxon>Tracheophyta</taxon>
        <taxon>Spermatophyta</taxon>
        <taxon>Magnoliopsida</taxon>
        <taxon>eudicotyledons</taxon>
        <taxon>Gunneridae</taxon>
        <taxon>Pentapetalae</taxon>
        <taxon>rosids</taxon>
        <taxon>malvids</taxon>
        <taxon>Brassicales</taxon>
        <taxon>Brassicaceae</taxon>
        <taxon>Brassiceae</taxon>
        <taxon>Brassica</taxon>
    </lineage>
</organism>
<dbReference type="EMBL" id="HG994371">
    <property type="protein sequence ID" value="CAF2009592.1"/>
    <property type="molecule type" value="Genomic_DNA"/>
</dbReference>
<accession>A0A816MWX7</accession>
<feature type="non-terminal residue" evidence="1">
    <location>
        <position position="1"/>
    </location>
</feature>
<proteinExistence type="predicted"/>
<reference evidence="1" key="1">
    <citation type="submission" date="2021-01" db="EMBL/GenBank/DDBJ databases">
        <authorList>
            <consortium name="Genoscope - CEA"/>
            <person name="William W."/>
        </authorList>
    </citation>
    <scope>NUCLEOTIDE SEQUENCE</scope>
</reference>
<protein>
    <submittedName>
        <fullName evidence="1">(rape) hypothetical protein</fullName>
    </submittedName>
</protein>
<evidence type="ECO:0000313" key="1">
    <source>
        <dbReference type="EMBL" id="CAF2009592.1"/>
    </source>
</evidence>
<name>A0A816MWX7_BRANA</name>
<dbReference type="AlphaFoldDB" id="A0A816MWX7"/>
<gene>
    <name evidence="1" type="ORF">DARMORV10_C07P38990.1</name>
</gene>